<dbReference type="AlphaFoldDB" id="A0A7S1BR37"/>
<reference evidence="2" key="1">
    <citation type="submission" date="2021-01" db="EMBL/GenBank/DDBJ databases">
        <authorList>
            <person name="Corre E."/>
            <person name="Pelletier E."/>
            <person name="Niang G."/>
            <person name="Scheremetjew M."/>
            <person name="Finn R."/>
            <person name="Kale V."/>
            <person name="Holt S."/>
            <person name="Cochrane G."/>
            <person name="Meng A."/>
            <person name="Brown T."/>
            <person name="Cohen L."/>
        </authorList>
    </citation>
    <scope>NUCLEOTIDE SEQUENCE</scope>
    <source>
        <strain evidence="2">308</strain>
    </source>
</reference>
<feature type="region of interest" description="Disordered" evidence="1">
    <location>
        <begin position="1"/>
        <end position="22"/>
    </location>
</feature>
<gene>
    <name evidence="2" type="ORF">CHYS00102_LOCUS22532</name>
</gene>
<proteinExistence type="predicted"/>
<protein>
    <submittedName>
        <fullName evidence="2">Uncharacterized protein</fullName>
    </submittedName>
</protein>
<feature type="region of interest" description="Disordered" evidence="1">
    <location>
        <begin position="49"/>
        <end position="75"/>
    </location>
</feature>
<sequence length="141" mass="15905">MLPNKDCAPELGFPSPSQDMLPEPIRESKHFIRMVVNISQHIKECLEERESLPRSPCAHGKTPSQKIQDPSSPTFESRPLSLLLMSRFHSHDWPRAETTLGLQNIQVRHDLKHGLGGGLGIERRSGGLLWKMGIRDVMPKP</sequence>
<name>A0A7S1BR37_9STRA</name>
<evidence type="ECO:0000256" key="1">
    <source>
        <dbReference type="SAM" id="MobiDB-lite"/>
    </source>
</evidence>
<feature type="compositionally biased region" description="Polar residues" evidence="1">
    <location>
        <begin position="62"/>
        <end position="75"/>
    </location>
</feature>
<organism evidence="2">
    <name type="scientific">Corethron hystrix</name>
    <dbReference type="NCBI Taxonomy" id="216773"/>
    <lineage>
        <taxon>Eukaryota</taxon>
        <taxon>Sar</taxon>
        <taxon>Stramenopiles</taxon>
        <taxon>Ochrophyta</taxon>
        <taxon>Bacillariophyta</taxon>
        <taxon>Coscinodiscophyceae</taxon>
        <taxon>Corethrophycidae</taxon>
        <taxon>Corethrales</taxon>
        <taxon>Corethraceae</taxon>
        <taxon>Corethron</taxon>
    </lineage>
</organism>
<accession>A0A7S1BR37</accession>
<dbReference type="EMBL" id="HBFR01031041">
    <property type="protein sequence ID" value="CAD8895318.1"/>
    <property type="molecule type" value="Transcribed_RNA"/>
</dbReference>
<evidence type="ECO:0000313" key="2">
    <source>
        <dbReference type="EMBL" id="CAD8895318.1"/>
    </source>
</evidence>